<feature type="region of interest" description="Disordered" evidence="1">
    <location>
        <begin position="37"/>
        <end position="65"/>
    </location>
</feature>
<sequence>MPKSLHLAFSCPTEHLQSSGFDHYTFIPPSCDSLQDAPTEHSCSGASSRSANASELWSPTPAASSDDTIPDLNVHVPNATDPLLVDKVGVILDTKLNDLSSIGITWGGQMILEGVGSVEPVRVAVKLAAGTPVSRTRKIQRMKIFGECGKVASRSKSISAFS</sequence>
<dbReference type="Proteomes" id="UP000772434">
    <property type="component" value="Unassembled WGS sequence"/>
</dbReference>
<name>A0A9P5U7R1_9AGAR</name>
<evidence type="ECO:0000313" key="2">
    <source>
        <dbReference type="EMBL" id="KAF9069271.1"/>
    </source>
</evidence>
<evidence type="ECO:0000256" key="1">
    <source>
        <dbReference type="SAM" id="MobiDB-lite"/>
    </source>
</evidence>
<gene>
    <name evidence="2" type="ORF">BDP27DRAFT_740516</name>
</gene>
<evidence type="ECO:0000313" key="3">
    <source>
        <dbReference type="Proteomes" id="UP000772434"/>
    </source>
</evidence>
<proteinExistence type="predicted"/>
<protein>
    <submittedName>
        <fullName evidence="2">Uncharacterized protein</fullName>
    </submittedName>
</protein>
<comment type="caution">
    <text evidence="2">The sequence shown here is derived from an EMBL/GenBank/DDBJ whole genome shotgun (WGS) entry which is preliminary data.</text>
</comment>
<keyword evidence="3" id="KW-1185">Reference proteome</keyword>
<accession>A0A9P5U7R1</accession>
<reference evidence="2" key="1">
    <citation type="submission" date="2020-11" db="EMBL/GenBank/DDBJ databases">
        <authorList>
            <consortium name="DOE Joint Genome Institute"/>
            <person name="Ahrendt S."/>
            <person name="Riley R."/>
            <person name="Andreopoulos W."/>
            <person name="Labutti K."/>
            <person name="Pangilinan J."/>
            <person name="Ruiz-Duenas F.J."/>
            <person name="Barrasa J.M."/>
            <person name="Sanchez-Garcia M."/>
            <person name="Camarero S."/>
            <person name="Miyauchi S."/>
            <person name="Serrano A."/>
            <person name="Linde D."/>
            <person name="Babiker R."/>
            <person name="Drula E."/>
            <person name="Ayuso-Fernandez I."/>
            <person name="Pacheco R."/>
            <person name="Padilla G."/>
            <person name="Ferreira P."/>
            <person name="Barriuso J."/>
            <person name="Kellner H."/>
            <person name="Castanera R."/>
            <person name="Alfaro M."/>
            <person name="Ramirez L."/>
            <person name="Pisabarro A.G."/>
            <person name="Kuo A."/>
            <person name="Tritt A."/>
            <person name="Lipzen A."/>
            <person name="He G."/>
            <person name="Yan M."/>
            <person name="Ng V."/>
            <person name="Cullen D."/>
            <person name="Martin F."/>
            <person name="Rosso M.-N."/>
            <person name="Henrissat B."/>
            <person name="Hibbett D."/>
            <person name="Martinez A.T."/>
            <person name="Grigoriev I.V."/>
        </authorList>
    </citation>
    <scope>NUCLEOTIDE SEQUENCE</scope>
    <source>
        <strain evidence="2">AH 40177</strain>
    </source>
</reference>
<feature type="compositionally biased region" description="Polar residues" evidence="1">
    <location>
        <begin position="41"/>
        <end position="65"/>
    </location>
</feature>
<dbReference type="EMBL" id="JADNRY010000053">
    <property type="protein sequence ID" value="KAF9069271.1"/>
    <property type="molecule type" value="Genomic_DNA"/>
</dbReference>
<dbReference type="AlphaFoldDB" id="A0A9P5U7R1"/>
<organism evidence="2 3">
    <name type="scientific">Rhodocollybia butyracea</name>
    <dbReference type="NCBI Taxonomy" id="206335"/>
    <lineage>
        <taxon>Eukaryota</taxon>
        <taxon>Fungi</taxon>
        <taxon>Dikarya</taxon>
        <taxon>Basidiomycota</taxon>
        <taxon>Agaricomycotina</taxon>
        <taxon>Agaricomycetes</taxon>
        <taxon>Agaricomycetidae</taxon>
        <taxon>Agaricales</taxon>
        <taxon>Marasmiineae</taxon>
        <taxon>Omphalotaceae</taxon>
        <taxon>Rhodocollybia</taxon>
    </lineage>
</organism>